<evidence type="ECO:0000313" key="2">
    <source>
        <dbReference type="Proteomes" id="UP000053424"/>
    </source>
</evidence>
<evidence type="ECO:0000313" key="1">
    <source>
        <dbReference type="EMBL" id="KIM44350.1"/>
    </source>
</evidence>
<dbReference type="EMBL" id="KN831774">
    <property type="protein sequence ID" value="KIM44350.1"/>
    <property type="molecule type" value="Genomic_DNA"/>
</dbReference>
<evidence type="ECO:0008006" key="3">
    <source>
        <dbReference type="Google" id="ProtNLM"/>
    </source>
</evidence>
<reference evidence="1 2" key="1">
    <citation type="submission" date="2014-04" db="EMBL/GenBank/DDBJ databases">
        <authorList>
            <consortium name="DOE Joint Genome Institute"/>
            <person name="Kuo A."/>
            <person name="Gay G."/>
            <person name="Dore J."/>
            <person name="Kohler A."/>
            <person name="Nagy L.G."/>
            <person name="Floudas D."/>
            <person name="Copeland A."/>
            <person name="Barry K.W."/>
            <person name="Cichocki N."/>
            <person name="Veneault-Fourrey C."/>
            <person name="LaButti K."/>
            <person name="Lindquist E.A."/>
            <person name="Lipzen A."/>
            <person name="Lundell T."/>
            <person name="Morin E."/>
            <person name="Murat C."/>
            <person name="Sun H."/>
            <person name="Tunlid A."/>
            <person name="Henrissat B."/>
            <person name="Grigoriev I.V."/>
            <person name="Hibbett D.S."/>
            <person name="Martin F."/>
            <person name="Nordberg H.P."/>
            <person name="Cantor M.N."/>
            <person name="Hua S.X."/>
        </authorList>
    </citation>
    <scope>NUCLEOTIDE SEQUENCE [LARGE SCALE GENOMIC DNA]</scope>
    <source>
        <strain evidence="2">h7</strain>
    </source>
</reference>
<organism evidence="1 2">
    <name type="scientific">Hebeloma cylindrosporum</name>
    <dbReference type="NCBI Taxonomy" id="76867"/>
    <lineage>
        <taxon>Eukaryota</taxon>
        <taxon>Fungi</taxon>
        <taxon>Dikarya</taxon>
        <taxon>Basidiomycota</taxon>
        <taxon>Agaricomycotina</taxon>
        <taxon>Agaricomycetes</taxon>
        <taxon>Agaricomycetidae</taxon>
        <taxon>Agaricales</taxon>
        <taxon>Agaricineae</taxon>
        <taxon>Hymenogastraceae</taxon>
        <taxon>Hebeloma</taxon>
    </lineage>
</organism>
<reference evidence="2" key="2">
    <citation type="submission" date="2015-01" db="EMBL/GenBank/DDBJ databases">
        <title>Evolutionary Origins and Diversification of the Mycorrhizal Mutualists.</title>
        <authorList>
            <consortium name="DOE Joint Genome Institute"/>
            <consortium name="Mycorrhizal Genomics Consortium"/>
            <person name="Kohler A."/>
            <person name="Kuo A."/>
            <person name="Nagy L.G."/>
            <person name="Floudas D."/>
            <person name="Copeland A."/>
            <person name="Barry K.W."/>
            <person name="Cichocki N."/>
            <person name="Veneault-Fourrey C."/>
            <person name="LaButti K."/>
            <person name="Lindquist E.A."/>
            <person name="Lipzen A."/>
            <person name="Lundell T."/>
            <person name="Morin E."/>
            <person name="Murat C."/>
            <person name="Riley R."/>
            <person name="Ohm R."/>
            <person name="Sun H."/>
            <person name="Tunlid A."/>
            <person name="Henrissat B."/>
            <person name="Grigoriev I.V."/>
            <person name="Hibbett D.S."/>
            <person name="Martin F."/>
        </authorList>
    </citation>
    <scope>NUCLEOTIDE SEQUENCE [LARGE SCALE GENOMIC DNA]</scope>
    <source>
        <strain evidence="2">h7</strain>
    </source>
</reference>
<keyword evidence="2" id="KW-1185">Reference proteome</keyword>
<accession>A0A0C3C645</accession>
<protein>
    <recommendedName>
        <fullName evidence="3">F-box domain-containing protein</fullName>
    </recommendedName>
</protein>
<gene>
    <name evidence="1" type="ORF">M413DRAFT_443346</name>
</gene>
<dbReference type="Proteomes" id="UP000053424">
    <property type="component" value="Unassembled WGS sequence"/>
</dbReference>
<dbReference type="OrthoDB" id="3251070at2759"/>
<sequence length="311" mass="35413">MPLKSKKRVKQLPLETPKAAELVPASPNKGFNLLELPLELITCKSWRYLFFPLLWERLEPCLTHSKNVGTWYKVYGESLIRKSSLVCENPEIASHVRSMSVILSRYSTDTVLPACVRAIEALPNIHTLQIIRTHDKMATVLNNHFEGHIFPQVRTITLPGHAHNILRSCPEVRRIISNTRMNSTTLVSVIAKVCKKVEEVEGFRGPESVMKRLAKAVPNLRSIKFDYPIPSSDLQHFYSLKKLSRITFCSKHATEEHAMADNECLARINLAKNIVRKAEGRRNVTVEYYDDNRSQGLTPCPGWSRAFNVDI</sequence>
<name>A0A0C3C645_HEBCY</name>
<dbReference type="HOGENOM" id="CLU_054439_0_0_1"/>
<dbReference type="AlphaFoldDB" id="A0A0C3C645"/>
<proteinExistence type="predicted"/>